<reference evidence="7 8" key="1">
    <citation type="submission" date="2024-08" db="EMBL/GenBank/DDBJ databases">
        <title>Clostridium lapicellarii sp. nov., and Clostridium renhuaiense sp. nov., two species isolated from the mud in a fermentation cellar used for producing sauce-flavour Chinese liquors.</title>
        <authorList>
            <person name="Yang F."/>
            <person name="Wang H."/>
            <person name="Chen L.Q."/>
            <person name="Zhou N."/>
            <person name="Lu J.J."/>
            <person name="Pu X.X."/>
            <person name="Wan B."/>
            <person name="Wang L."/>
            <person name="Liu S.J."/>
        </authorList>
    </citation>
    <scope>NUCLEOTIDE SEQUENCE [LARGE SCALE GENOMIC DNA]</scope>
    <source>
        <strain evidence="7 8">MT-5</strain>
    </source>
</reference>
<dbReference type="InterPro" id="IPR051784">
    <property type="entry name" value="Nod_factor_ABC_transporter"/>
</dbReference>
<keyword evidence="2 5" id="KW-0812">Transmembrane</keyword>
<dbReference type="Proteomes" id="UP001564657">
    <property type="component" value="Unassembled WGS sequence"/>
</dbReference>
<evidence type="ECO:0000259" key="6">
    <source>
        <dbReference type="PROSITE" id="PS51012"/>
    </source>
</evidence>
<keyword evidence="8" id="KW-1185">Reference proteome</keyword>
<gene>
    <name evidence="7" type="ORF">AB8U03_17755</name>
</gene>
<dbReference type="RefSeq" id="WP_369705893.1">
    <property type="nucleotide sequence ID" value="NZ_JBGEWD010000036.1"/>
</dbReference>
<dbReference type="PANTHER" id="PTHR43229:SF6">
    <property type="entry name" value="ABC-TYPE MULTIDRUG TRANSPORT SYSTEM, PERMEASE COMPONENT"/>
    <property type="match status" value="1"/>
</dbReference>
<accession>A0ABV4BW54</accession>
<protein>
    <recommendedName>
        <fullName evidence="5">Transport permease protein</fullName>
    </recommendedName>
</protein>
<evidence type="ECO:0000256" key="4">
    <source>
        <dbReference type="ARBA" id="ARBA00023136"/>
    </source>
</evidence>
<comment type="caution">
    <text evidence="7">The sequence shown here is derived from an EMBL/GenBank/DDBJ whole genome shotgun (WGS) entry which is preliminary data.</text>
</comment>
<organism evidence="7 8">
    <name type="scientific">Clostridium moutaii</name>
    <dbReference type="NCBI Taxonomy" id="3240932"/>
    <lineage>
        <taxon>Bacteria</taxon>
        <taxon>Bacillati</taxon>
        <taxon>Bacillota</taxon>
        <taxon>Clostridia</taxon>
        <taxon>Eubacteriales</taxon>
        <taxon>Clostridiaceae</taxon>
        <taxon>Clostridium</taxon>
    </lineage>
</organism>
<evidence type="ECO:0000256" key="5">
    <source>
        <dbReference type="RuleBase" id="RU361157"/>
    </source>
</evidence>
<name>A0ABV4BW54_9CLOT</name>
<dbReference type="InterPro" id="IPR013525">
    <property type="entry name" value="ABC2_TM"/>
</dbReference>
<evidence type="ECO:0000313" key="7">
    <source>
        <dbReference type="EMBL" id="MEY8001996.1"/>
    </source>
</evidence>
<keyword evidence="3 5" id="KW-1133">Transmembrane helix</keyword>
<evidence type="ECO:0000256" key="2">
    <source>
        <dbReference type="ARBA" id="ARBA00022692"/>
    </source>
</evidence>
<keyword evidence="4 5" id="KW-0472">Membrane</keyword>
<dbReference type="PRINTS" id="PR00164">
    <property type="entry name" value="ABC2TRNSPORT"/>
</dbReference>
<feature type="domain" description="ABC transmembrane type-2" evidence="6">
    <location>
        <begin position="16"/>
        <end position="242"/>
    </location>
</feature>
<evidence type="ECO:0000256" key="1">
    <source>
        <dbReference type="ARBA" id="ARBA00004141"/>
    </source>
</evidence>
<comment type="subcellular location">
    <subcellularLocation>
        <location evidence="5">Cell membrane</location>
        <topology evidence="5">Multi-pass membrane protein</topology>
    </subcellularLocation>
    <subcellularLocation>
        <location evidence="1">Membrane</location>
        <topology evidence="1">Multi-pass membrane protein</topology>
    </subcellularLocation>
</comment>
<dbReference type="InterPro" id="IPR047817">
    <property type="entry name" value="ABC2_TM_bact-type"/>
</dbReference>
<evidence type="ECO:0000256" key="3">
    <source>
        <dbReference type="ARBA" id="ARBA00022989"/>
    </source>
</evidence>
<feature type="transmembrane region" description="Helical" evidence="5">
    <location>
        <begin position="21"/>
        <end position="43"/>
    </location>
</feature>
<feature type="transmembrane region" description="Helical" evidence="5">
    <location>
        <begin position="129"/>
        <end position="154"/>
    </location>
</feature>
<dbReference type="Pfam" id="PF01061">
    <property type="entry name" value="ABC2_membrane"/>
    <property type="match status" value="1"/>
</dbReference>
<proteinExistence type="inferred from homology"/>
<dbReference type="InterPro" id="IPR000412">
    <property type="entry name" value="ABC_2_transport"/>
</dbReference>
<dbReference type="EMBL" id="JBGEWD010000036">
    <property type="protein sequence ID" value="MEY8001996.1"/>
    <property type="molecule type" value="Genomic_DNA"/>
</dbReference>
<dbReference type="PROSITE" id="PS51012">
    <property type="entry name" value="ABC_TM2"/>
    <property type="match status" value="1"/>
</dbReference>
<feature type="transmembrane region" description="Helical" evidence="5">
    <location>
        <begin position="89"/>
        <end position="117"/>
    </location>
</feature>
<feature type="transmembrane region" description="Helical" evidence="5">
    <location>
        <begin position="219"/>
        <end position="240"/>
    </location>
</feature>
<sequence length="245" mass="27159">MKAFIKYLWIQLKMDLRDKGTLMHFYLVPLLFFFVMGSVLSSINPLMKTTLAATMTIFAVTMGSIMGSPTPIVKMRESGTLRAFKVNGIPGAAVLSIHAFSAFIHLLLVSVIIYIAAPVIFHSNIPNSSGYYFTVLIVFLFASIGIGLFIGVIARDQSFSTMFSMIIFLPSLLLSGIMFPASMLPKSFMWLGRIFPATHALQSFYGLAYQTKTDINANLSICIVTMVGVFMFILSIWQFANIGRN</sequence>
<dbReference type="PANTHER" id="PTHR43229">
    <property type="entry name" value="NODULATION PROTEIN J"/>
    <property type="match status" value="1"/>
</dbReference>
<keyword evidence="5" id="KW-0813">Transport</keyword>
<keyword evidence="5" id="KW-1003">Cell membrane</keyword>
<comment type="similarity">
    <text evidence="5">Belongs to the ABC-2 integral membrane protein family.</text>
</comment>
<feature type="transmembrane region" description="Helical" evidence="5">
    <location>
        <begin position="49"/>
        <end position="68"/>
    </location>
</feature>
<evidence type="ECO:0000313" key="8">
    <source>
        <dbReference type="Proteomes" id="UP001564657"/>
    </source>
</evidence>
<feature type="transmembrane region" description="Helical" evidence="5">
    <location>
        <begin position="161"/>
        <end position="181"/>
    </location>
</feature>